<accession>A0ABW4MBS1</accession>
<reference evidence="3" key="1">
    <citation type="journal article" date="2019" name="Int. J. Syst. Evol. Microbiol.">
        <title>The Global Catalogue of Microorganisms (GCM) 10K type strain sequencing project: providing services to taxonomists for standard genome sequencing and annotation.</title>
        <authorList>
            <consortium name="The Broad Institute Genomics Platform"/>
            <consortium name="The Broad Institute Genome Sequencing Center for Infectious Disease"/>
            <person name="Wu L."/>
            <person name="Ma J."/>
        </authorList>
    </citation>
    <scope>NUCLEOTIDE SEQUENCE [LARGE SCALE GENOMIC DNA]</scope>
    <source>
        <strain evidence="3">CGMCC 1.12449</strain>
    </source>
</reference>
<dbReference type="InterPro" id="IPR052523">
    <property type="entry name" value="Trichothecene_AcTrans"/>
</dbReference>
<dbReference type="InterPro" id="IPR016181">
    <property type="entry name" value="Acyl_CoA_acyltransferase"/>
</dbReference>
<proteinExistence type="predicted"/>
<dbReference type="EC" id="2.3.-.-" evidence="2"/>
<keyword evidence="3" id="KW-1185">Reference proteome</keyword>
<dbReference type="Gene3D" id="3.40.630.30">
    <property type="match status" value="1"/>
</dbReference>
<dbReference type="GO" id="GO:0016746">
    <property type="term" value="F:acyltransferase activity"/>
    <property type="evidence" value="ECO:0007669"/>
    <property type="project" value="UniProtKB-KW"/>
</dbReference>
<dbReference type="PROSITE" id="PS51186">
    <property type="entry name" value="GNAT"/>
    <property type="match status" value="1"/>
</dbReference>
<dbReference type="EMBL" id="JBHUEL010000002">
    <property type="protein sequence ID" value="MFD1765775.1"/>
    <property type="molecule type" value="Genomic_DNA"/>
</dbReference>
<dbReference type="Pfam" id="PF00583">
    <property type="entry name" value="Acetyltransf_1"/>
    <property type="match status" value="1"/>
</dbReference>
<dbReference type="RefSeq" id="WP_381511193.1">
    <property type="nucleotide sequence ID" value="NZ_JBHUEL010000002.1"/>
</dbReference>
<dbReference type="PANTHER" id="PTHR42791">
    <property type="entry name" value="GNAT FAMILY ACETYLTRANSFERASE"/>
    <property type="match status" value="1"/>
</dbReference>
<dbReference type="SUPFAM" id="SSF55729">
    <property type="entry name" value="Acyl-CoA N-acyltransferases (Nat)"/>
    <property type="match status" value="1"/>
</dbReference>
<feature type="domain" description="N-acetyltransferase" evidence="1">
    <location>
        <begin position="58"/>
        <end position="196"/>
    </location>
</feature>
<protein>
    <submittedName>
        <fullName evidence="2">GNAT family N-acetyltransferase</fullName>
        <ecNumber evidence="2">2.3.-.-</ecNumber>
    </submittedName>
</protein>
<dbReference type="PANTHER" id="PTHR42791:SF1">
    <property type="entry name" value="N-ACETYLTRANSFERASE DOMAIN-CONTAINING PROTEIN"/>
    <property type="match status" value="1"/>
</dbReference>
<organism evidence="2 3">
    <name type="scientific">Sphingorhabdus buctiana</name>
    <dbReference type="NCBI Taxonomy" id="1508805"/>
    <lineage>
        <taxon>Bacteria</taxon>
        <taxon>Pseudomonadati</taxon>
        <taxon>Pseudomonadota</taxon>
        <taxon>Alphaproteobacteria</taxon>
        <taxon>Sphingomonadales</taxon>
        <taxon>Sphingomonadaceae</taxon>
        <taxon>Sphingorhabdus</taxon>
    </lineage>
</organism>
<comment type="caution">
    <text evidence="2">The sequence shown here is derived from an EMBL/GenBank/DDBJ whole genome shotgun (WGS) entry which is preliminary data.</text>
</comment>
<dbReference type="CDD" id="cd04301">
    <property type="entry name" value="NAT_SF"/>
    <property type="match status" value="1"/>
</dbReference>
<dbReference type="InterPro" id="IPR000182">
    <property type="entry name" value="GNAT_dom"/>
</dbReference>
<gene>
    <name evidence="2" type="ORF">ACFSAG_02830</name>
</gene>
<evidence type="ECO:0000313" key="2">
    <source>
        <dbReference type="EMBL" id="MFD1765775.1"/>
    </source>
</evidence>
<evidence type="ECO:0000313" key="3">
    <source>
        <dbReference type="Proteomes" id="UP001597215"/>
    </source>
</evidence>
<name>A0ABW4MBS1_9SPHN</name>
<keyword evidence="2" id="KW-0012">Acyltransferase</keyword>
<evidence type="ECO:0000259" key="1">
    <source>
        <dbReference type="PROSITE" id="PS51186"/>
    </source>
</evidence>
<dbReference type="Proteomes" id="UP001597215">
    <property type="component" value="Unassembled WGS sequence"/>
</dbReference>
<sequence length="196" mass="21761">MTEIIDAQGAHYPMVAETLAQAFHTDPALSYILQDEGSRPRRLKRLFDLIIADDANVGRVVQSAGNEAAALWRSPGNADSGDEPLIAQLMPMLRIFGFALPRAMRVVEGIDKNRPKGDFWYLHFVGVRPAHQGKGWGGRIIREGLARADAEGLPSWLETATPENVPLYQRLGFVIQCEWDVPKGGPHFWGMMREAA</sequence>
<keyword evidence="2" id="KW-0808">Transferase</keyword>